<dbReference type="AlphaFoldDB" id="B8BRZ3"/>
<feature type="compositionally biased region" description="Basic and acidic residues" evidence="1">
    <location>
        <begin position="10"/>
        <end position="21"/>
    </location>
</feature>
<sequence>MLEPTVKVVQGEEQHQQERRLSEPTPMLMNGSFAVRQPQQPLSQPQQFHQRPHHYVQVMQHPVAQRPTVPFGVPQTQQPMQMTGHSFGQPTSMTTAAPQPQRLFVSSMDLMMPSKSFANRLPANTVDSPLFISSSHHTSHIAAAGDLLSMSRCTVDSQIAGANQSDASKKRNSTMTDGGMQQHHQQGNVAQNNMMDQDMSNPPQHYNNNVSAPTGTATSRSSFDSSTTGGNYLRTLGGSNEEPLQHRAIRQCRRSDSFEMMDDGC</sequence>
<organism evidence="2 3">
    <name type="scientific">Thalassiosira pseudonana</name>
    <name type="common">Marine diatom</name>
    <name type="synonym">Cyclotella nana</name>
    <dbReference type="NCBI Taxonomy" id="35128"/>
    <lineage>
        <taxon>Eukaryota</taxon>
        <taxon>Sar</taxon>
        <taxon>Stramenopiles</taxon>
        <taxon>Ochrophyta</taxon>
        <taxon>Bacillariophyta</taxon>
        <taxon>Coscinodiscophyceae</taxon>
        <taxon>Thalassiosirophycidae</taxon>
        <taxon>Thalassiosirales</taxon>
        <taxon>Thalassiosiraceae</taxon>
        <taxon>Thalassiosira</taxon>
    </lineage>
</organism>
<proteinExistence type="predicted"/>
<accession>B8BRZ3</accession>
<dbReference type="KEGG" id="tps:THAPSDRAFT_1798"/>
<dbReference type="EMBL" id="CM000638">
    <property type="protein sequence ID" value="EED96040.1"/>
    <property type="molecule type" value="Genomic_DNA"/>
</dbReference>
<reference evidence="2 3" key="2">
    <citation type="journal article" date="2008" name="Nature">
        <title>The Phaeodactylum genome reveals the evolutionary history of diatom genomes.</title>
        <authorList>
            <person name="Bowler C."/>
            <person name="Allen A.E."/>
            <person name="Badger J.H."/>
            <person name="Grimwood J."/>
            <person name="Jabbari K."/>
            <person name="Kuo A."/>
            <person name="Maheswari U."/>
            <person name="Martens C."/>
            <person name="Maumus F."/>
            <person name="Otillar R.P."/>
            <person name="Rayko E."/>
            <person name="Salamov A."/>
            <person name="Vandepoele K."/>
            <person name="Beszteri B."/>
            <person name="Gruber A."/>
            <person name="Heijde M."/>
            <person name="Katinka M."/>
            <person name="Mock T."/>
            <person name="Valentin K."/>
            <person name="Verret F."/>
            <person name="Berges J.A."/>
            <person name="Brownlee C."/>
            <person name="Cadoret J.P."/>
            <person name="Chiovitti A."/>
            <person name="Choi C.J."/>
            <person name="Coesel S."/>
            <person name="De Martino A."/>
            <person name="Detter J.C."/>
            <person name="Durkin C."/>
            <person name="Falciatore A."/>
            <person name="Fournet J."/>
            <person name="Haruta M."/>
            <person name="Huysman M.J."/>
            <person name="Jenkins B.D."/>
            <person name="Jiroutova K."/>
            <person name="Jorgensen R.E."/>
            <person name="Joubert Y."/>
            <person name="Kaplan A."/>
            <person name="Kroger N."/>
            <person name="Kroth P.G."/>
            <person name="La Roche J."/>
            <person name="Lindquist E."/>
            <person name="Lommer M."/>
            <person name="Martin-Jezequel V."/>
            <person name="Lopez P.J."/>
            <person name="Lucas S."/>
            <person name="Mangogna M."/>
            <person name="McGinnis K."/>
            <person name="Medlin L.K."/>
            <person name="Montsant A."/>
            <person name="Oudot-Le Secq M.P."/>
            <person name="Napoli C."/>
            <person name="Obornik M."/>
            <person name="Parker M.S."/>
            <person name="Petit J.L."/>
            <person name="Porcel B.M."/>
            <person name="Poulsen N."/>
            <person name="Robison M."/>
            <person name="Rychlewski L."/>
            <person name="Rynearson T.A."/>
            <person name="Schmutz J."/>
            <person name="Shapiro H."/>
            <person name="Siaut M."/>
            <person name="Stanley M."/>
            <person name="Sussman M.R."/>
            <person name="Taylor A.R."/>
            <person name="Vardi A."/>
            <person name="von Dassow P."/>
            <person name="Vyverman W."/>
            <person name="Willis A."/>
            <person name="Wyrwicz L.S."/>
            <person name="Rokhsar D.S."/>
            <person name="Weissenbach J."/>
            <person name="Armbrust E.V."/>
            <person name="Green B.R."/>
            <person name="Van de Peer Y."/>
            <person name="Grigoriev I.V."/>
        </authorList>
    </citation>
    <scope>NUCLEOTIDE SEQUENCE [LARGE SCALE GENOMIC DNA]</scope>
    <source>
        <strain evidence="2 3">CCMP1335</strain>
    </source>
</reference>
<dbReference type="GeneID" id="7449067"/>
<feature type="region of interest" description="Disordered" evidence="1">
    <location>
        <begin position="159"/>
        <end position="245"/>
    </location>
</feature>
<reference evidence="2 3" key="1">
    <citation type="journal article" date="2004" name="Science">
        <title>The genome of the diatom Thalassiosira pseudonana: ecology, evolution, and metabolism.</title>
        <authorList>
            <person name="Armbrust E.V."/>
            <person name="Berges J.A."/>
            <person name="Bowler C."/>
            <person name="Green B.R."/>
            <person name="Martinez D."/>
            <person name="Putnam N.H."/>
            <person name="Zhou S."/>
            <person name="Allen A.E."/>
            <person name="Apt K.E."/>
            <person name="Bechner M."/>
            <person name="Brzezinski M.A."/>
            <person name="Chaal B.K."/>
            <person name="Chiovitti A."/>
            <person name="Davis A.K."/>
            <person name="Demarest M.S."/>
            <person name="Detter J.C."/>
            <person name="Glavina T."/>
            <person name="Goodstein D."/>
            <person name="Hadi M.Z."/>
            <person name="Hellsten U."/>
            <person name="Hildebrand M."/>
            <person name="Jenkins B.D."/>
            <person name="Jurka J."/>
            <person name="Kapitonov V.V."/>
            <person name="Kroger N."/>
            <person name="Lau W.W."/>
            <person name="Lane T.W."/>
            <person name="Larimer F.W."/>
            <person name="Lippmeier J.C."/>
            <person name="Lucas S."/>
            <person name="Medina M."/>
            <person name="Montsant A."/>
            <person name="Obornik M."/>
            <person name="Parker M.S."/>
            <person name="Palenik B."/>
            <person name="Pazour G.J."/>
            <person name="Richardson P.M."/>
            <person name="Rynearson T.A."/>
            <person name="Saito M.A."/>
            <person name="Schwartz D.C."/>
            <person name="Thamatrakoln K."/>
            <person name="Valentin K."/>
            <person name="Vardi A."/>
            <person name="Wilkerson F.P."/>
            <person name="Rokhsar D.S."/>
        </authorList>
    </citation>
    <scope>NUCLEOTIDE SEQUENCE [LARGE SCALE GENOMIC DNA]</scope>
    <source>
        <strain evidence="2 3">CCMP1335</strain>
    </source>
</reference>
<dbReference type="RefSeq" id="XP_002286399.1">
    <property type="nucleotide sequence ID" value="XM_002286363.1"/>
</dbReference>
<keyword evidence="3" id="KW-1185">Reference proteome</keyword>
<protein>
    <submittedName>
        <fullName evidence="2">Uncharacterized protein</fullName>
    </submittedName>
</protein>
<dbReference type="PaxDb" id="35128-Thaps1798"/>
<name>B8BRZ3_THAPS</name>
<dbReference type="Proteomes" id="UP000001449">
    <property type="component" value="Chromosome 1"/>
</dbReference>
<feature type="region of interest" description="Disordered" evidence="1">
    <location>
        <begin position="1"/>
        <end position="21"/>
    </location>
</feature>
<evidence type="ECO:0000256" key="1">
    <source>
        <dbReference type="SAM" id="MobiDB-lite"/>
    </source>
</evidence>
<evidence type="ECO:0000313" key="2">
    <source>
        <dbReference type="EMBL" id="EED96040.1"/>
    </source>
</evidence>
<gene>
    <name evidence="2" type="ORF">THAPSDRAFT_1798</name>
</gene>
<dbReference type="HOGENOM" id="CLU_1051624_0_0_1"/>
<evidence type="ECO:0000313" key="3">
    <source>
        <dbReference type="Proteomes" id="UP000001449"/>
    </source>
</evidence>
<feature type="compositionally biased region" description="Polar residues" evidence="1">
    <location>
        <begin position="182"/>
        <end position="230"/>
    </location>
</feature>
<dbReference type="InParanoid" id="B8BRZ3"/>